<dbReference type="EMBL" id="LKCN02000001">
    <property type="protein sequence ID" value="RCI15937.1"/>
    <property type="molecule type" value="Genomic_DNA"/>
</dbReference>
<comment type="caution">
    <text evidence="1">The sequence shown here is derived from an EMBL/GenBank/DDBJ whole genome shotgun (WGS) entry which is preliminary data.</text>
</comment>
<gene>
    <name evidence="1" type="ORF">L249_2522</name>
</gene>
<keyword evidence="2" id="KW-1185">Reference proteome</keyword>
<evidence type="ECO:0000313" key="1">
    <source>
        <dbReference type="EMBL" id="RCI15937.1"/>
    </source>
</evidence>
<dbReference type="AlphaFoldDB" id="A0A367LNI3"/>
<dbReference type="Proteomes" id="UP000253664">
    <property type="component" value="Unassembled WGS sequence"/>
</dbReference>
<name>A0A367LNI3_9HYPO</name>
<protein>
    <submittedName>
        <fullName evidence="1">Uncharacterized protein</fullName>
    </submittedName>
</protein>
<evidence type="ECO:0000313" key="2">
    <source>
        <dbReference type="Proteomes" id="UP000253664"/>
    </source>
</evidence>
<feature type="non-terminal residue" evidence="1">
    <location>
        <position position="1"/>
    </location>
</feature>
<proteinExistence type="predicted"/>
<organism evidence="1 2">
    <name type="scientific">Ophiocordyceps polyrhachis-furcata BCC 54312</name>
    <dbReference type="NCBI Taxonomy" id="1330021"/>
    <lineage>
        <taxon>Eukaryota</taxon>
        <taxon>Fungi</taxon>
        <taxon>Dikarya</taxon>
        <taxon>Ascomycota</taxon>
        <taxon>Pezizomycotina</taxon>
        <taxon>Sordariomycetes</taxon>
        <taxon>Hypocreomycetidae</taxon>
        <taxon>Hypocreales</taxon>
        <taxon>Ophiocordycipitaceae</taxon>
        <taxon>Ophiocordyceps</taxon>
    </lineage>
</organism>
<accession>A0A367LNI3</accession>
<reference evidence="1 2" key="1">
    <citation type="journal article" date="2015" name="BMC Genomics">
        <title>Insights from the genome of Ophiocordyceps polyrhachis-furcata to pathogenicity and host specificity in insect fungi.</title>
        <authorList>
            <person name="Wichadakul D."/>
            <person name="Kobmoo N."/>
            <person name="Ingsriswang S."/>
            <person name="Tangphatsornruang S."/>
            <person name="Chantasingh D."/>
            <person name="Luangsa-ard J.J."/>
            <person name="Eurwilaichitr L."/>
        </authorList>
    </citation>
    <scope>NUCLEOTIDE SEQUENCE [LARGE SCALE GENOMIC DNA]</scope>
    <source>
        <strain evidence="1 2">BCC 54312</strain>
    </source>
</reference>
<sequence>PNRYSYRRPRAWQNVGKVESNKVFCGAVEEEEGVEIIISNQGVDYYSASIAYSAPIDVQRADRCNNRCNESIRAL</sequence>